<dbReference type="EMBL" id="SDOV01000001">
    <property type="protein sequence ID" value="KAH7644904.1"/>
    <property type="molecule type" value="Genomic_DNA"/>
</dbReference>
<evidence type="ECO:0000256" key="7">
    <source>
        <dbReference type="ARBA" id="ARBA00023136"/>
    </source>
</evidence>
<evidence type="ECO:0000313" key="16">
    <source>
        <dbReference type="EMBL" id="KAH9520609.1"/>
    </source>
</evidence>
<feature type="region of interest" description="Disordered" evidence="13">
    <location>
        <begin position="647"/>
        <end position="675"/>
    </location>
</feature>
<protein>
    <recommendedName>
        <fullName evidence="11">Scavenger receptor class B member 1</fullName>
    </recommendedName>
    <alternativeName>
        <fullName evidence="12">SR-BI</fullName>
    </alternativeName>
</protein>
<evidence type="ECO:0000313" key="15">
    <source>
        <dbReference type="EMBL" id="KAH7644904.1"/>
    </source>
</evidence>
<reference evidence="16" key="1">
    <citation type="submission" date="2013-05" db="EMBL/GenBank/DDBJ databases">
        <authorList>
            <person name="Yim A.K.Y."/>
            <person name="Chan T.F."/>
            <person name="Ji K.M."/>
            <person name="Liu X.Y."/>
            <person name="Zhou J.W."/>
            <person name="Li R.Q."/>
            <person name="Yang K.Y."/>
            <person name="Li J."/>
            <person name="Li M."/>
            <person name="Law P.T.W."/>
            <person name="Wu Y.L."/>
            <person name="Cai Z.L."/>
            <person name="Qin H."/>
            <person name="Bao Y."/>
            <person name="Leung R.K.K."/>
            <person name="Ng P.K.S."/>
            <person name="Zou J."/>
            <person name="Zhong X.J."/>
            <person name="Ran P.X."/>
            <person name="Zhong N.S."/>
            <person name="Liu Z.G."/>
            <person name="Tsui S.K.W."/>
        </authorList>
    </citation>
    <scope>NUCLEOTIDE SEQUENCE</scope>
    <source>
        <strain evidence="16">Derf</strain>
        <tissue evidence="16">Whole organism</tissue>
    </source>
</reference>
<dbReference type="OrthoDB" id="514335at2759"/>
<reference evidence="16" key="4">
    <citation type="journal article" date="2022" name="Res Sq">
        <title>Comparative Genomics Reveals Insights into the Divergent Evolution of Astigmatic Mites and Household Pest Adaptations.</title>
        <authorList>
            <person name="Xiong Q."/>
            <person name="Wan A.T.-Y."/>
            <person name="Liu X.-Y."/>
            <person name="Fung C.S.-H."/>
            <person name="Xiao X."/>
            <person name="Malainual N."/>
            <person name="Hou J."/>
            <person name="Wang L."/>
            <person name="Wang M."/>
            <person name="Yang K."/>
            <person name="Cui Y."/>
            <person name="Leung E."/>
            <person name="Nong W."/>
            <person name="Shin S.-K."/>
            <person name="Au S."/>
            <person name="Jeong K.Y."/>
            <person name="Chew F.T."/>
            <person name="Hui J."/>
            <person name="Leung T.F."/>
            <person name="Tungtrongchitr A."/>
            <person name="Zhong N."/>
            <person name="Liu Z."/>
            <person name="Tsui S."/>
        </authorList>
    </citation>
    <scope>NUCLEOTIDE SEQUENCE</scope>
    <source>
        <strain evidence="16">Derf</strain>
        <tissue evidence="16">Whole organism</tissue>
    </source>
</reference>
<evidence type="ECO:0000256" key="2">
    <source>
        <dbReference type="ARBA" id="ARBA00004651"/>
    </source>
</evidence>
<evidence type="ECO:0000256" key="8">
    <source>
        <dbReference type="ARBA" id="ARBA00023157"/>
    </source>
</evidence>
<reference evidence="15" key="3">
    <citation type="journal article" date="2021" name="World Allergy Organ. J.">
        <title>Chromosome-level assembly of Dermatophagoides farinae genome and transcriptome reveals two novel allergens Der f 37 and Der f 39.</title>
        <authorList>
            <person name="Chen J."/>
            <person name="Cai Z."/>
            <person name="Fan D."/>
            <person name="Hu J."/>
            <person name="Hou Y."/>
            <person name="He Y."/>
            <person name="Zhang Z."/>
            <person name="Zhao Z."/>
            <person name="Gao P."/>
            <person name="Hu W."/>
            <person name="Sun J."/>
            <person name="Li J."/>
            <person name="Ji K."/>
        </authorList>
    </citation>
    <scope>NUCLEOTIDE SEQUENCE</scope>
    <source>
        <strain evidence="15">JKM2019</strain>
    </source>
</reference>
<proteinExistence type="inferred from homology"/>
<dbReference type="Proteomes" id="UP000828236">
    <property type="component" value="Unassembled WGS sequence"/>
</dbReference>
<evidence type="ECO:0000256" key="11">
    <source>
        <dbReference type="ARBA" id="ARBA00040821"/>
    </source>
</evidence>
<dbReference type="GO" id="GO:0005044">
    <property type="term" value="F:scavenger receptor activity"/>
    <property type="evidence" value="ECO:0007669"/>
    <property type="project" value="TreeGrafter"/>
</dbReference>
<comment type="caution">
    <text evidence="16">The sequence shown here is derived from an EMBL/GenBank/DDBJ whole genome shotgun (WGS) entry which is preliminary data.</text>
</comment>
<keyword evidence="4" id="KW-1003">Cell membrane</keyword>
<evidence type="ECO:0000313" key="17">
    <source>
        <dbReference type="Proteomes" id="UP000790347"/>
    </source>
</evidence>
<dbReference type="GO" id="GO:0005737">
    <property type="term" value="C:cytoplasm"/>
    <property type="evidence" value="ECO:0007669"/>
    <property type="project" value="TreeGrafter"/>
</dbReference>
<evidence type="ECO:0000256" key="13">
    <source>
        <dbReference type="SAM" id="MobiDB-lite"/>
    </source>
</evidence>
<dbReference type="EMBL" id="ASGP02000002">
    <property type="protein sequence ID" value="KAH9520609.1"/>
    <property type="molecule type" value="Genomic_DNA"/>
</dbReference>
<keyword evidence="6 14" id="KW-1133">Transmembrane helix</keyword>
<evidence type="ECO:0000256" key="6">
    <source>
        <dbReference type="ARBA" id="ARBA00022989"/>
    </source>
</evidence>
<keyword evidence="17" id="KW-1185">Reference proteome</keyword>
<name>A0A922I1N6_DERFA</name>
<evidence type="ECO:0000256" key="5">
    <source>
        <dbReference type="ARBA" id="ARBA00022692"/>
    </source>
</evidence>
<feature type="transmembrane region" description="Helical" evidence="14">
    <location>
        <begin position="73"/>
        <end position="96"/>
    </location>
</feature>
<feature type="compositionally biased region" description="Polar residues" evidence="13">
    <location>
        <begin position="1"/>
        <end position="11"/>
    </location>
</feature>
<dbReference type="Proteomes" id="UP000790347">
    <property type="component" value="Unassembled WGS sequence"/>
</dbReference>
<keyword evidence="7 14" id="KW-0472">Membrane</keyword>
<feature type="compositionally biased region" description="Low complexity" evidence="13">
    <location>
        <begin position="654"/>
        <end position="669"/>
    </location>
</feature>
<evidence type="ECO:0000256" key="10">
    <source>
        <dbReference type="ARBA" id="ARBA00023180"/>
    </source>
</evidence>
<feature type="region of interest" description="Disordered" evidence="13">
    <location>
        <begin position="1"/>
        <end position="48"/>
    </location>
</feature>
<feature type="transmembrane region" description="Helical" evidence="14">
    <location>
        <begin position="558"/>
        <end position="583"/>
    </location>
</feature>
<organism evidence="16 17">
    <name type="scientific">Dermatophagoides farinae</name>
    <name type="common">American house dust mite</name>
    <dbReference type="NCBI Taxonomy" id="6954"/>
    <lineage>
        <taxon>Eukaryota</taxon>
        <taxon>Metazoa</taxon>
        <taxon>Ecdysozoa</taxon>
        <taxon>Arthropoda</taxon>
        <taxon>Chelicerata</taxon>
        <taxon>Arachnida</taxon>
        <taxon>Acari</taxon>
        <taxon>Acariformes</taxon>
        <taxon>Sarcoptiformes</taxon>
        <taxon>Astigmata</taxon>
        <taxon>Psoroptidia</taxon>
        <taxon>Analgoidea</taxon>
        <taxon>Pyroglyphidae</taxon>
        <taxon>Dermatophagoidinae</taxon>
        <taxon>Dermatophagoides</taxon>
    </lineage>
</organism>
<evidence type="ECO:0000256" key="1">
    <source>
        <dbReference type="ARBA" id="ARBA00004189"/>
    </source>
</evidence>
<accession>A0A922I1N6</accession>
<dbReference type="AlphaFoldDB" id="A0A922I1N6"/>
<dbReference type="PANTHER" id="PTHR11923:SF110">
    <property type="entry name" value="SCAVENGER RECEPTOR CLASS B MEMBER 1"/>
    <property type="match status" value="1"/>
</dbReference>
<dbReference type="GO" id="GO:0005901">
    <property type="term" value="C:caveola"/>
    <property type="evidence" value="ECO:0007669"/>
    <property type="project" value="UniProtKB-SubCell"/>
</dbReference>
<evidence type="ECO:0000256" key="12">
    <source>
        <dbReference type="ARBA" id="ARBA00042244"/>
    </source>
</evidence>
<evidence type="ECO:0000256" key="4">
    <source>
        <dbReference type="ARBA" id="ARBA00022475"/>
    </source>
</evidence>
<dbReference type="PANTHER" id="PTHR11923">
    <property type="entry name" value="SCAVENGER RECEPTOR CLASS B TYPE-1 SR-B1"/>
    <property type="match status" value="1"/>
</dbReference>
<keyword evidence="10" id="KW-0325">Glycoprotein</keyword>
<keyword evidence="9 15" id="KW-0675">Receptor</keyword>
<keyword evidence="8" id="KW-1015">Disulfide bond</keyword>
<reference evidence="15" key="2">
    <citation type="submission" date="2020-06" db="EMBL/GenBank/DDBJ databases">
        <authorList>
            <person name="Ji K."/>
            <person name="Li J."/>
        </authorList>
    </citation>
    <scope>NUCLEOTIDE SEQUENCE</scope>
    <source>
        <strain evidence="15">JKM2019</strain>
        <tissue evidence="15">Whole body</tissue>
    </source>
</reference>
<dbReference type="PRINTS" id="PR01609">
    <property type="entry name" value="CD36FAMILY"/>
</dbReference>
<evidence type="ECO:0000256" key="3">
    <source>
        <dbReference type="ARBA" id="ARBA00010532"/>
    </source>
</evidence>
<evidence type="ECO:0000256" key="9">
    <source>
        <dbReference type="ARBA" id="ARBA00023170"/>
    </source>
</evidence>
<gene>
    <name evidence="16" type="primary">scav-3_3</name>
    <name evidence="16" type="ORF">DERF_004309</name>
    <name evidence="15" type="ORF">HUG17_0442</name>
</gene>
<evidence type="ECO:0000256" key="14">
    <source>
        <dbReference type="SAM" id="Phobius"/>
    </source>
</evidence>
<comment type="subcellular location">
    <subcellularLocation>
        <location evidence="2">Cell membrane</location>
        <topology evidence="2">Multi-pass membrane protein</topology>
    </subcellularLocation>
    <subcellularLocation>
        <location evidence="1">Membrane</location>
        <location evidence="1">Caveola</location>
        <topology evidence="1">Multi-pass membrane protein</topology>
    </subcellularLocation>
</comment>
<feature type="compositionally biased region" description="Low complexity" evidence="13">
    <location>
        <begin position="33"/>
        <end position="48"/>
    </location>
</feature>
<feature type="compositionally biased region" description="Low complexity" evidence="13">
    <location>
        <begin position="12"/>
        <end position="24"/>
    </location>
</feature>
<dbReference type="InterPro" id="IPR002159">
    <property type="entry name" value="CD36_fam"/>
</dbReference>
<keyword evidence="5 14" id="KW-0812">Transmembrane</keyword>
<comment type="similarity">
    <text evidence="3">Belongs to the CD36 family.</text>
</comment>
<sequence length="675" mass="77680">MSNWKNKIWTFQQQQQQQQNQNQNDMEQPSPQPSQSSQSSPSSQSSSSSTITAEFEKKVSTKHSQPIILTKSLYIFLLACFGILFIIIGLLFYLAILHSLIHKIITEKLVIAEGSETYEKWKQIPMPVYYRYYFFNVTNPIEIERNGARPQVREIGPFTYRSRWRKDPIKFHSNGTVTFRERKSLEFVRELSIASDRERILVTVNGPLTVTLALLQKAPLVVRNIVSLGLSTVAEGFFIRRSARELLFDGYHEVLTSFGPLLNPNIPNTKGRFGWLYGRNNTDDGSLTIFTGQNDFTRINHIDRYNGKTELQFWKPKSECNRLQGTTDGQIIATNDDRTFKLFHPELCRTIKFNADETGINATHFMPKDYNGDLNDIKITVDRYVPDQDTLDSIDDHPPNICYTSKITPSRPELGDILVSIRERNQSRFAIKPFFRTKNGRIIFRSGVFDMSECKYGAPVLFSYPHFLYAHPNYRENIGGLRPDRRRHQFHMMVEPNTGTSIRSYARIQINIYITKPPWISRFRYIPEVVFPVFWQELRAEASSEMIEHINWALTKPFIYADLLSIVIIVIGLILVAISGYWLTIHKHKNKTTNNVDKDETNFVMFTPSQKFSNQQQTNNNGIWVDIDSRQSPPTLSITSASMVNAGYDHDTDTTTSSSSSSSTTTETENYPVKS</sequence>
<dbReference type="Pfam" id="PF01130">
    <property type="entry name" value="CD36"/>
    <property type="match status" value="1"/>
</dbReference>